<reference evidence="1" key="1">
    <citation type="journal article" date="2014" name="Front. Microbiol.">
        <title>High frequency of phylogenetically diverse reductive dehalogenase-homologous genes in deep subseafloor sedimentary metagenomes.</title>
        <authorList>
            <person name="Kawai M."/>
            <person name="Futagami T."/>
            <person name="Toyoda A."/>
            <person name="Takaki Y."/>
            <person name="Nishi S."/>
            <person name="Hori S."/>
            <person name="Arai W."/>
            <person name="Tsubouchi T."/>
            <person name="Morono Y."/>
            <person name="Uchiyama I."/>
            <person name="Ito T."/>
            <person name="Fujiyama A."/>
            <person name="Inagaki F."/>
            <person name="Takami H."/>
        </authorList>
    </citation>
    <scope>NUCLEOTIDE SEQUENCE</scope>
    <source>
        <strain evidence="1">Expedition CK06-06</strain>
    </source>
</reference>
<protein>
    <submittedName>
        <fullName evidence="1">Uncharacterized protein</fullName>
    </submittedName>
</protein>
<organism evidence="1">
    <name type="scientific">marine sediment metagenome</name>
    <dbReference type="NCBI Taxonomy" id="412755"/>
    <lineage>
        <taxon>unclassified sequences</taxon>
        <taxon>metagenomes</taxon>
        <taxon>ecological metagenomes</taxon>
    </lineage>
</organism>
<sequence>PESEITFTEDLDVLCPRNIRFNAMGNIIDATTKPQAFVKVYFTYERVGESALLELLNIA</sequence>
<accession>X1IUA7</accession>
<dbReference type="EMBL" id="BARU01020224">
    <property type="protein sequence ID" value="GAH61118.1"/>
    <property type="molecule type" value="Genomic_DNA"/>
</dbReference>
<dbReference type="AlphaFoldDB" id="X1IUA7"/>
<feature type="non-terminal residue" evidence="1">
    <location>
        <position position="1"/>
    </location>
</feature>
<gene>
    <name evidence="1" type="ORF">S03H2_33239</name>
</gene>
<comment type="caution">
    <text evidence="1">The sequence shown here is derived from an EMBL/GenBank/DDBJ whole genome shotgun (WGS) entry which is preliminary data.</text>
</comment>
<name>X1IUA7_9ZZZZ</name>
<evidence type="ECO:0000313" key="1">
    <source>
        <dbReference type="EMBL" id="GAH61118.1"/>
    </source>
</evidence>
<proteinExistence type="predicted"/>